<keyword evidence="2" id="KW-1185">Reference proteome</keyword>
<gene>
    <name evidence="1" type="ORF">EOE18_13770</name>
</gene>
<sequence>MAGPKQLKRINVWADGGSYLGVIKAFDEPKLVQATGDWRGGGMTGTIKVGRGMEAMDCTITMGGHVRALVRKFSASGGTRLRLVLEYAADGDTSVEVVEIYLRGKIHEIDFGSAKPGDDTEHKHKVDVHYYRRVVDGTIDVLHDPVNGITQVAGVDIIPPASSALTG</sequence>
<accession>A0A437N1X5</accession>
<evidence type="ECO:0000313" key="2">
    <source>
        <dbReference type="Proteomes" id="UP000282837"/>
    </source>
</evidence>
<dbReference type="EMBL" id="SACO01000011">
    <property type="protein sequence ID" value="RVU03920.1"/>
    <property type="molecule type" value="Genomic_DNA"/>
</dbReference>
<reference evidence="1 2" key="1">
    <citation type="submission" date="2019-01" db="EMBL/GenBank/DDBJ databases">
        <authorList>
            <person name="Chen W.-M."/>
        </authorList>
    </citation>
    <scope>NUCLEOTIDE SEQUENCE [LARGE SCALE GENOMIC DNA]</scope>
    <source>
        <strain evidence="1 2">FSY-9</strain>
    </source>
</reference>
<dbReference type="Pfam" id="PF04985">
    <property type="entry name" value="Phage_tube"/>
    <property type="match status" value="1"/>
</dbReference>
<protein>
    <submittedName>
        <fullName evidence="1">Phage major tail tube protein</fullName>
    </submittedName>
</protein>
<dbReference type="OrthoDB" id="3078668at2"/>
<evidence type="ECO:0000313" key="1">
    <source>
        <dbReference type="EMBL" id="RVU03920.1"/>
    </source>
</evidence>
<name>A0A437N1X5_9SPHN</name>
<dbReference type="AlphaFoldDB" id="A0A437N1X5"/>
<dbReference type="RefSeq" id="WP_127710484.1">
    <property type="nucleotide sequence ID" value="NZ_SACO01000011.1"/>
</dbReference>
<dbReference type="Proteomes" id="UP000282837">
    <property type="component" value="Unassembled WGS sequence"/>
</dbReference>
<organism evidence="1 2">
    <name type="scientific">Novosphingobium umbonatum</name>
    <dbReference type="NCBI Taxonomy" id="1908524"/>
    <lineage>
        <taxon>Bacteria</taxon>
        <taxon>Pseudomonadati</taxon>
        <taxon>Pseudomonadota</taxon>
        <taxon>Alphaproteobacteria</taxon>
        <taxon>Sphingomonadales</taxon>
        <taxon>Sphingomonadaceae</taxon>
        <taxon>Novosphingobium</taxon>
    </lineage>
</organism>
<proteinExistence type="predicted"/>
<dbReference type="NCBIfam" id="TIGR01611">
    <property type="entry name" value="tail_tube"/>
    <property type="match status" value="1"/>
</dbReference>
<comment type="caution">
    <text evidence="1">The sequence shown here is derived from an EMBL/GenBank/DDBJ whole genome shotgun (WGS) entry which is preliminary data.</text>
</comment>
<dbReference type="InterPro" id="IPR006498">
    <property type="entry name" value="Tail_tube"/>
</dbReference>